<evidence type="ECO:0000256" key="1">
    <source>
        <dbReference type="ARBA" id="ARBA00023157"/>
    </source>
</evidence>
<dbReference type="PROSITE" id="PS01186">
    <property type="entry name" value="EGF_2"/>
    <property type="match status" value="3"/>
</dbReference>
<reference evidence="6" key="1">
    <citation type="submission" date="2012-02" db="EMBL/GenBank/DDBJ databases">
        <title>Genome sequencing of Giardia lamblia Genotypes A2 and B isolates (DH and GS) and comparative analysis with the genomes of Genotypes A1 and E (WB and Pig).</title>
        <authorList>
            <person name="Adam R."/>
            <person name="Dahlstrom E."/>
            <person name="Martens C."/>
            <person name="Bruno D."/>
            <person name="Barbian K."/>
            <person name="Porcella S.F."/>
            <person name="Nash T."/>
        </authorList>
    </citation>
    <scope>NUCLEOTIDE SEQUENCE</scope>
    <source>
        <strain evidence="6">DH</strain>
    </source>
</reference>
<proteinExistence type="predicted"/>
<accession>V6TCE1</accession>
<dbReference type="InterPro" id="IPR013111">
    <property type="entry name" value="EGF_extracell"/>
</dbReference>
<comment type="caution">
    <text evidence="2">Lacks conserved residue(s) required for the propagation of feature annotation.</text>
</comment>
<sequence length="1557" mass="163999">MLILLYATAFLANACGTGPACVNGDCAYGDGAHFCQCRRGWAGAACDAPRAGFRRVTTSTGKASIDKAVNYACLVNGTECTGSSKCNYYAGAYSCDPCPDGFVSYEGECLPRGCFNTGDYSDQEATKPPCNGRGRCLLKDPGLAGLSADDYACDCYPIYRGGLCQACSDAAAIVVTPVENGPSECRPRACQDSDGVVCSGQGTCILDVGLDHESYHYRCKCNDGYTRVGHKCVRTECVATIDGSPVVCGGFGNCTDEDSPGTFKCACDPDAVQVDKFCTSPTCTTETPAKICGGVGACVRNGAGYKCDCRGLATGDLCDTCTDKSAKINGKCVPVGCLAGEQTSCVGGTCVKSDGEYHCRCPDMLIAVSGECTSPACMDEELGQVCSGHGTCKTDDPRDIKCNCEADYTYVAPGRCILTALMDGDRICSGHGHASIDTSDPPTMTCRCSSIYEGSNCETCKASVAQEIEGECVPTKCIVAPQPGSRAATPRVCDDHSQYTKFGDPSDPFATCTPKDPNSGTVSAYNGTFSAKPGCVHVSKVDRTRRFYCGFLQGLTDNLQEGVVTCSTQNEGSVSVETCNGCPEGFKLVHFGAEEGYRKTCMHDNCYHGTGASRMWYDYCGGTGDCIKEGDTYRCDCGPSATWNEGLKAYVTEACKLDKKLVGPEAPEYCAAPSSLTLHCTVGRGATWQCDCPRGDYLTYNRTCILRSKSASPATHRARGLCGGPGAGFLSGSRSCVCNPGFLKIGDMCYSYDYLPVGISGSIRNPDINVLVCSGKGICTYNQLTGRYGCECESGLEAFGGYCTRPECVGTVIYNGEIRHVECKVYDGSVGSCTLDANTNTYACRCGVGYKVAYGICVHRGCMPDTVYCGGDALASCVRGDDSCYSCICSEGYELSEERNEHGNKAKCVPSKCMYKASTSSAATECNGLGACSGDEVPFLKNKECRCIDGATEYMLRDASGEMKKTCMLERCISRMDGEVPVICGGSGRCGPEGCICDLGTELVGNTCVGLNCFINTKDADGRVTKSICGGDTIGVCTKIASYGDRRDYACKCKNPRPDGYEELDGFCLPKACIFEITTLNNQQVRTMCGGKQFGTCILNATDTVEPYCECIDRYDIVKLTSGKCMVRACLSDSLSGGPEGYVECSGHGKCIGDHIVGYSCKCDENYQTVADDRRYYMCIPTACIVSITDSNTICNGRGTCQFKTDPGKCECRPGYDGTKCETCANGYKEHTNAQCYLNGCPADNCGTEENTSVGACQFSGNSFACVCVNSSFVVDSASKKCRKSRCVWADPYDGTVKTCYGMGTCNDNGVDTGACVCNPGTTLVGTNICVYSQCISDENGSKTVCKGRGVCIASLVAGQGMCQCSDQYRTDKKTSQCFVKECFGAHASISAEVCDGGGTCNENTKKCDCNSGFQNLPGQNGCVHSNCISSDQKLCSGFGACENSNGNYMCLCANYYTLVGRDCIPINCLNGTTICNGGGQCTGVGASATCSCKSGWASLNNLCYPTACVSGGALCGGMATVHFPQVVHASASMGMKVFLTSSASAASASSAAPTAP</sequence>
<dbReference type="Gene3D" id="2.90.20.10">
    <property type="entry name" value="Plasmodium vivax P25 domain"/>
    <property type="match status" value="2"/>
</dbReference>
<dbReference type="Proteomes" id="UP000018320">
    <property type="component" value="Unassembled WGS sequence"/>
</dbReference>
<feature type="disulfide bond" evidence="2">
    <location>
        <begin position="1212"/>
        <end position="1221"/>
    </location>
</feature>
<reference evidence="5 6" key="2">
    <citation type="journal article" date="2013" name="Genome Biol. Evol.">
        <title>Genome sequencing of Giardia lamblia genotypes A2 and B isolates (DH and GS) and comparative analysis with the genomes of genotypes A1 and E (WB and Pig).</title>
        <authorList>
            <person name="Adam R.D."/>
            <person name="Dahlstrom E.W."/>
            <person name="Martens C.A."/>
            <person name="Bruno D.P."/>
            <person name="Barbian K.D."/>
            <person name="Ricklefs S.M."/>
            <person name="Hernandez M.M."/>
            <person name="Narla N.P."/>
            <person name="Patel R.B."/>
            <person name="Porcella S.F."/>
            <person name="Nash T.E."/>
        </authorList>
    </citation>
    <scope>NUCLEOTIDE SEQUENCE [LARGE SCALE GENOMIC DNA]</scope>
    <source>
        <strain evidence="5 6">DH</strain>
    </source>
</reference>
<comment type="caution">
    <text evidence="5">The sequence shown here is derived from an EMBL/GenBank/DDBJ whole genome shotgun (WGS) entry which is preliminary data.</text>
</comment>
<dbReference type="PANTHER" id="PTHR24033:SF151">
    <property type="entry name" value="NOTCH 2"/>
    <property type="match status" value="1"/>
</dbReference>
<dbReference type="InterPro" id="IPR051830">
    <property type="entry name" value="NOTCH_homolog"/>
</dbReference>
<dbReference type="InterPro" id="IPR002049">
    <property type="entry name" value="LE_dom"/>
</dbReference>
<evidence type="ECO:0000259" key="4">
    <source>
        <dbReference type="PROSITE" id="PS50026"/>
    </source>
</evidence>
<feature type="chain" id="PRO_5004753157" description="EGF-like domain-containing protein" evidence="3">
    <location>
        <begin position="17"/>
        <end position="1557"/>
    </location>
</feature>
<dbReference type="EMBL" id="AHGT01000057">
    <property type="protein sequence ID" value="ESU36092.1"/>
    <property type="molecule type" value="Genomic_DNA"/>
</dbReference>
<dbReference type="Pfam" id="PF07974">
    <property type="entry name" value="EGF_2"/>
    <property type="match status" value="1"/>
</dbReference>
<feature type="domain" description="EGF-like" evidence="4">
    <location>
        <begin position="1187"/>
        <end position="1222"/>
    </location>
</feature>
<dbReference type="PROSITE" id="PS00022">
    <property type="entry name" value="EGF_1"/>
    <property type="match status" value="4"/>
</dbReference>
<feature type="signal peptide" evidence="3">
    <location>
        <begin position="1"/>
        <end position="16"/>
    </location>
</feature>
<protein>
    <recommendedName>
        <fullName evidence="4">EGF-like domain-containing protein</fullName>
    </recommendedName>
</protein>
<gene>
    <name evidence="5" type="ORF">DHA2_153156</name>
</gene>
<dbReference type="VEuPathDB" id="GiardiaDB:GL50581_4085"/>
<keyword evidence="1 2" id="KW-1015">Disulfide bond</keyword>
<dbReference type="VEuPathDB" id="GiardiaDB:QR46_3661"/>
<evidence type="ECO:0000313" key="6">
    <source>
        <dbReference type="Proteomes" id="UP000018320"/>
    </source>
</evidence>
<organism evidence="5 6">
    <name type="scientific">Giardia intestinalis</name>
    <name type="common">Giardia lamblia</name>
    <dbReference type="NCBI Taxonomy" id="5741"/>
    <lineage>
        <taxon>Eukaryota</taxon>
        <taxon>Metamonada</taxon>
        <taxon>Diplomonadida</taxon>
        <taxon>Hexamitidae</taxon>
        <taxon>Giardiinae</taxon>
        <taxon>Giardia</taxon>
    </lineage>
</organism>
<dbReference type="Gene3D" id="2.10.25.10">
    <property type="entry name" value="Laminin"/>
    <property type="match status" value="1"/>
</dbReference>
<dbReference type="VEuPathDB" id="GiardiaDB:GL50803_00113531"/>
<keyword evidence="3" id="KW-0732">Signal</keyword>
<evidence type="ECO:0000256" key="2">
    <source>
        <dbReference type="PROSITE-ProRule" id="PRU00076"/>
    </source>
</evidence>
<keyword evidence="2" id="KW-0245">EGF-like domain</keyword>
<evidence type="ECO:0000313" key="5">
    <source>
        <dbReference type="EMBL" id="ESU36092.1"/>
    </source>
</evidence>
<dbReference type="VEuPathDB" id="GiardiaDB:DHA2_153156"/>
<name>V6TCE1_GIAIN</name>
<dbReference type="SMART" id="SM00181">
    <property type="entry name" value="EGF"/>
    <property type="match status" value="17"/>
</dbReference>
<dbReference type="PROSITE" id="PS01248">
    <property type="entry name" value="EGF_LAM_1"/>
    <property type="match status" value="1"/>
</dbReference>
<dbReference type="PANTHER" id="PTHR24033">
    <property type="entry name" value="EGF-LIKE DOMAIN-CONTAINING PROTEIN"/>
    <property type="match status" value="1"/>
</dbReference>
<dbReference type="InterPro" id="IPR000742">
    <property type="entry name" value="EGF"/>
</dbReference>
<evidence type="ECO:0000256" key="3">
    <source>
        <dbReference type="SAM" id="SignalP"/>
    </source>
</evidence>
<dbReference type="PROSITE" id="PS50026">
    <property type="entry name" value="EGF_3"/>
    <property type="match status" value="1"/>
</dbReference>